<proteinExistence type="predicted"/>
<accession>A0ABR3ERF2</accession>
<evidence type="ECO:0000313" key="2">
    <source>
        <dbReference type="Proteomes" id="UP001465976"/>
    </source>
</evidence>
<organism evidence="1 2">
    <name type="scientific">Marasmius crinis-equi</name>
    <dbReference type="NCBI Taxonomy" id="585013"/>
    <lineage>
        <taxon>Eukaryota</taxon>
        <taxon>Fungi</taxon>
        <taxon>Dikarya</taxon>
        <taxon>Basidiomycota</taxon>
        <taxon>Agaricomycotina</taxon>
        <taxon>Agaricomycetes</taxon>
        <taxon>Agaricomycetidae</taxon>
        <taxon>Agaricales</taxon>
        <taxon>Marasmiineae</taxon>
        <taxon>Marasmiaceae</taxon>
        <taxon>Marasmius</taxon>
    </lineage>
</organism>
<dbReference type="Proteomes" id="UP001465976">
    <property type="component" value="Unassembled WGS sequence"/>
</dbReference>
<dbReference type="EMBL" id="JBAHYK010002240">
    <property type="protein sequence ID" value="KAL0565485.1"/>
    <property type="molecule type" value="Genomic_DNA"/>
</dbReference>
<sequence length="265" mass="30342">MNSRGLLTLQLDVNGWKGLVDWILACDKERFPPLCNLRRLSVVVDKHSSSFSHDDWDTLFLGLSVLRSLAVLDFRSFMCGFTLGFFGDGSGRAATLTFSGAGLMRELFAATIRNGLNVTSVTVVDAQVGLDELVSLWSADASSGDVKFLHFVGLVESTNLNEGDHSHMDTIAMGVRFPNLDYLHLSWCREEHNDVVYYFLDEHFDSLRGLKRLEVFVDSDEEKLDMDYWGRRLRLHDSMILEFRMQPGWKWVRRDRLSPWRKLAL</sequence>
<keyword evidence="2" id="KW-1185">Reference proteome</keyword>
<comment type="caution">
    <text evidence="1">The sequence shown here is derived from an EMBL/GenBank/DDBJ whole genome shotgun (WGS) entry which is preliminary data.</text>
</comment>
<evidence type="ECO:0000313" key="1">
    <source>
        <dbReference type="EMBL" id="KAL0565485.1"/>
    </source>
</evidence>
<gene>
    <name evidence="1" type="ORF">V5O48_016539</name>
</gene>
<dbReference type="SUPFAM" id="SSF52047">
    <property type="entry name" value="RNI-like"/>
    <property type="match status" value="1"/>
</dbReference>
<protein>
    <submittedName>
        <fullName evidence="1">Uncharacterized protein</fullName>
    </submittedName>
</protein>
<reference evidence="1 2" key="1">
    <citation type="submission" date="2024-02" db="EMBL/GenBank/DDBJ databases">
        <title>A draft genome for the cacao thread blight pathogen Marasmius crinis-equi.</title>
        <authorList>
            <person name="Cohen S.P."/>
            <person name="Baruah I.K."/>
            <person name="Amoako-Attah I."/>
            <person name="Bukari Y."/>
            <person name="Meinhardt L.W."/>
            <person name="Bailey B.A."/>
        </authorList>
    </citation>
    <scope>NUCLEOTIDE SEQUENCE [LARGE SCALE GENOMIC DNA]</scope>
    <source>
        <strain evidence="1 2">GH-76</strain>
    </source>
</reference>
<name>A0ABR3ERF2_9AGAR</name>